<keyword evidence="3" id="KW-1185">Reference proteome</keyword>
<evidence type="ECO:0000256" key="1">
    <source>
        <dbReference type="SAM" id="MobiDB-lite"/>
    </source>
</evidence>
<proteinExistence type="predicted"/>
<accession>A0ABN8YTH6</accession>
<dbReference type="Proteomes" id="UP001176941">
    <property type="component" value="Chromosome 23"/>
</dbReference>
<protein>
    <submittedName>
        <fullName evidence="2">Uncharacterized protein</fullName>
    </submittedName>
</protein>
<sequence>MAASPGCLPGASHGQRSHSVHRVVTSQIQLSSMQAVANLVRKGKKKKAKPSFFKLSIPCPGELILQNPGGRGETPERWRTCFMAEMQPEVGLEQPAKDRVPSRILSGVSAFNSQFNLKMRISSH</sequence>
<gene>
    <name evidence="2" type="ORF">MRATA1EN1_LOCUS13857</name>
</gene>
<dbReference type="EMBL" id="OX459959">
    <property type="protein sequence ID" value="CAI9164895.1"/>
    <property type="molecule type" value="Genomic_DNA"/>
</dbReference>
<name>A0ABN8YTH6_RANTA</name>
<reference evidence="2" key="1">
    <citation type="submission" date="2023-04" db="EMBL/GenBank/DDBJ databases">
        <authorList>
            <consortium name="ELIXIR-Norway"/>
        </authorList>
    </citation>
    <scope>NUCLEOTIDE SEQUENCE [LARGE SCALE GENOMIC DNA]</scope>
</reference>
<evidence type="ECO:0000313" key="2">
    <source>
        <dbReference type="EMBL" id="CAI9164895.1"/>
    </source>
</evidence>
<organism evidence="2 3">
    <name type="scientific">Rangifer tarandus platyrhynchus</name>
    <name type="common">Svalbard reindeer</name>
    <dbReference type="NCBI Taxonomy" id="3082113"/>
    <lineage>
        <taxon>Eukaryota</taxon>
        <taxon>Metazoa</taxon>
        <taxon>Chordata</taxon>
        <taxon>Craniata</taxon>
        <taxon>Vertebrata</taxon>
        <taxon>Euteleostomi</taxon>
        <taxon>Mammalia</taxon>
        <taxon>Eutheria</taxon>
        <taxon>Laurasiatheria</taxon>
        <taxon>Artiodactyla</taxon>
        <taxon>Ruminantia</taxon>
        <taxon>Pecora</taxon>
        <taxon>Cervidae</taxon>
        <taxon>Odocoileinae</taxon>
        <taxon>Rangifer</taxon>
    </lineage>
</organism>
<feature type="region of interest" description="Disordered" evidence="1">
    <location>
        <begin position="1"/>
        <end position="21"/>
    </location>
</feature>
<evidence type="ECO:0000313" key="3">
    <source>
        <dbReference type="Proteomes" id="UP001176941"/>
    </source>
</evidence>